<dbReference type="Pfam" id="PF14118">
    <property type="entry name" value="YfzA"/>
    <property type="match status" value="1"/>
</dbReference>
<keyword evidence="1" id="KW-0812">Transmembrane</keyword>
<gene>
    <name evidence="2" type="ORF">ACFSBH_15835</name>
</gene>
<dbReference type="Proteomes" id="UP001597221">
    <property type="component" value="Unassembled WGS sequence"/>
</dbReference>
<dbReference type="RefSeq" id="WP_379598518.1">
    <property type="nucleotide sequence ID" value="NZ_JBHUDE010000147.1"/>
</dbReference>
<keyword evidence="3" id="KW-1185">Reference proteome</keyword>
<reference evidence="3" key="1">
    <citation type="journal article" date="2019" name="Int. J. Syst. Evol. Microbiol.">
        <title>The Global Catalogue of Microorganisms (GCM) 10K type strain sequencing project: providing services to taxonomists for standard genome sequencing and annotation.</title>
        <authorList>
            <consortium name="The Broad Institute Genomics Platform"/>
            <consortium name="The Broad Institute Genome Sequencing Center for Infectious Disease"/>
            <person name="Wu L."/>
            <person name="Ma J."/>
        </authorList>
    </citation>
    <scope>NUCLEOTIDE SEQUENCE [LARGE SCALE GENOMIC DNA]</scope>
    <source>
        <strain evidence="3">CGMCC 1.12376</strain>
    </source>
</reference>
<feature type="transmembrane region" description="Helical" evidence="1">
    <location>
        <begin position="16"/>
        <end position="33"/>
    </location>
</feature>
<keyword evidence="1" id="KW-1133">Transmembrane helix</keyword>
<proteinExistence type="predicted"/>
<dbReference type="EMBL" id="JBHUDE010000147">
    <property type="protein sequence ID" value="MFD1609086.1"/>
    <property type="molecule type" value="Genomic_DNA"/>
</dbReference>
<accession>A0ABW4HU66</accession>
<protein>
    <submittedName>
        <fullName evidence="2">YfzA family protein</fullName>
    </submittedName>
</protein>
<organism evidence="2 3">
    <name type="scientific">Oceanobacillus luteolus</name>
    <dbReference type="NCBI Taxonomy" id="1274358"/>
    <lineage>
        <taxon>Bacteria</taxon>
        <taxon>Bacillati</taxon>
        <taxon>Bacillota</taxon>
        <taxon>Bacilli</taxon>
        <taxon>Bacillales</taxon>
        <taxon>Bacillaceae</taxon>
        <taxon>Oceanobacillus</taxon>
    </lineage>
</organism>
<comment type="caution">
    <text evidence="2">The sequence shown here is derived from an EMBL/GenBank/DDBJ whole genome shotgun (WGS) entry which is preliminary data.</text>
</comment>
<name>A0ABW4HU66_9BACI</name>
<keyword evidence="1" id="KW-0472">Membrane</keyword>
<feature type="transmembrane region" description="Helical" evidence="1">
    <location>
        <begin position="70"/>
        <end position="90"/>
    </location>
</feature>
<sequence length="99" mass="11850">MFDNQDDNHPIRTRSWILPLGIFLGLLFIMFFIDSSSWTINFREGTFVERKVLHSRFFTDWFTPYSKSELNFLTLLISIIFLPEVIINAIKQMKMNKQK</sequence>
<dbReference type="InterPro" id="IPR025627">
    <property type="entry name" value="YfzA"/>
</dbReference>
<evidence type="ECO:0000313" key="2">
    <source>
        <dbReference type="EMBL" id="MFD1609086.1"/>
    </source>
</evidence>
<evidence type="ECO:0000313" key="3">
    <source>
        <dbReference type="Proteomes" id="UP001597221"/>
    </source>
</evidence>
<evidence type="ECO:0000256" key="1">
    <source>
        <dbReference type="SAM" id="Phobius"/>
    </source>
</evidence>